<organism evidence="2 4">
    <name type="scientific">Microbulbifer thermotolerans</name>
    <dbReference type="NCBI Taxonomy" id="252514"/>
    <lineage>
        <taxon>Bacteria</taxon>
        <taxon>Pseudomonadati</taxon>
        <taxon>Pseudomonadota</taxon>
        <taxon>Gammaproteobacteria</taxon>
        <taxon>Cellvibrionales</taxon>
        <taxon>Microbulbiferaceae</taxon>
        <taxon>Microbulbifer</taxon>
    </lineage>
</organism>
<proteinExistence type="predicted"/>
<accession>A0A143HQF3</accession>
<evidence type="ECO:0000313" key="3">
    <source>
        <dbReference type="EMBL" id="MCX2802568.1"/>
    </source>
</evidence>
<dbReference type="EMBL" id="CP014864">
    <property type="protein sequence ID" value="AMX03650.1"/>
    <property type="molecule type" value="Genomic_DNA"/>
</dbReference>
<reference evidence="3" key="3">
    <citation type="submission" date="2022-11" db="EMBL/GenBank/DDBJ databases">
        <title>Chitin-degrading and fungicidal potential of chitinolytic bacterial strains from marine environment of the Pacific Ocean regions.</title>
        <authorList>
            <person name="Pentekhina I."/>
            <person name="Nedashkovskaya O."/>
            <person name="Seitkalieva A."/>
            <person name="Podvolotskaya A."/>
            <person name="Tekutyeva L."/>
            <person name="Balabanova L."/>
        </authorList>
    </citation>
    <scope>NUCLEOTIDE SEQUENCE</scope>
    <source>
        <strain evidence="3">KMM 6838</strain>
    </source>
</reference>
<dbReference type="InterPro" id="IPR019267">
    <property type="entry name" value="CRISPR-assoc_Cas6_C"/>
</dbReference>
<dbReference type="KEGG" id="mthd:A3224_14610"/>
<dbReference type="AlphaFoldDB" id="A0A143HQF3"/>
<dbReference type="EMBL" id="JAPHQB010000020">
    <property type="protein sequence ID" value="MCX2802568.1"/>
    <property type="molecule type" value="Genomic_DNA"/>
</dbReference>
<dbReference type="Proteomes" id="UP000076077">
    <property type="component" value="Chromosome"/>
</dbReference>
<sequence length="308" mass="34632">MSAEIGLPVCRYRLQVRAEDALQLPPYAGSMLRGAFGHALRRLACMTKRRDCNGCPLQGTCPYAQLFEAPPISGHSLQKFSRMPNPYVIEPPRGKRILEAGQDFDFHLVLIGRALDQLPLVLLAWERALARGLGVARKPCRLLAVYPEGETEPLYRPGEESLRRHTPAQPRAAAGYAAELEFLTPLRLQNNGRPLSERELTPRTLLMALARRHQLLCDSNLRQPPKMDFPALARAAETIDMHSQLRWYDWKRYSNRQQREMALGGLVGRIRLSGNLAPFSQLLALGQWLHLGKNATFGLGHYRLSATA</sequence>
<gene>
    <name evidence="3" type="primary">cas6</name>
    <name evidence="2" type="ORF">A3224_14610</name>
    <name evidence="3" type="ORF">OQJ68_12300</name>
</gene>
<evidence type="ECO:0000259" key="1">
    <source>
        <dbReference type="Pfam" id="PF10040"/>
    </source>
</evidence>
<keyword evidence="4" id="KW-1185">Reference proteome</keyword>
<reference evidence="2" key="2">
    <citation type="submission" date="2016-03" db="EMBL/GenBank/DDBJ databases">
        <authorList>
            <person name="Ploux O."/>
        </authorList>
    </citation>
    <scope>NUCLEOTIDE SEQUENCE [LARGE SCALE GENOMIC DNA]</scope>
    <source>
        <strain evidence="2">DAU221</strain>
    </source>
</reference>
<dbReference type="GeneID" id="76609264"/>
<dbReference type="Proteomes" id="UP001209730">
    <property type="component" value="Unassembled WGS sequence"/>
</dbReference>
<name>A0A143HQF3_MICTH</name>
<evidence type="ECO:0000313" key="2">
    <source>
        <dbReference type="EMBL" id="AMX03650.1"/>
    </source>
</evidence>
<dbReference type="Pfam" id="PF10040">
    <property type="entry name" value="CRISPR_Cas6"/>
    <property type="match status" value="1"/>
</dbReference>
<feature type="domain" description="CRISPR-associated protein Cas6 C-terminal" evidence="1">
    <location>
        <begin position="180"/>
        <end position="302"/>
    </location>
</feature>
<reference evidence="4" key="1">
    <citation type="submission" date="2016-03" db="EMBL/GenBank/DDBJ databases">
        <authorList>
            <person name="Lee Y.-S."/>
            <person name="Choi Y.-L."/>
        </authorList>
    </citation>
    <scope>NUCLEOTIDE SEQUENCE [LARGE SCALE GENOMIC DNA]</scope>
    <source>
        <strain evidence="4">DAU221</strain>
    </source>
</reference>
<protein>
    <submittedName>
        <fullName evidence="3">CRISPR system precrRNA processing endoribonuclease RAMP protein Cas6</fullName>
    </submittedName>
</protein>
<dbReference type="Gene3D" id="3.30.70.1900">
    <property type="match status" value="1"/>
</dbReference>
<dbReference type="OrthoDB" id="9787241at2"/>
<dbReference type="RefSeq" id="WP_067156262.1">
    <property type="nucleotide sequence ID" value="NZ_CP014864.1"/>
</dbReference>
<evidence type="ECO:0000313" key="4">
    <source>
        <dbReference type="Proteomes" id="UP000076077"/>
    </source>
</evidence>
<dbReference type="STRING" id="252514.A3224_14610"/>